<feature type="non-terminal residue" evidence="2">
    <location>
        <position position="1"/>
    </location>
</feature>
<evidence type="ECO:0000256" key="1">
    <source>
        <dbReference type="SAM" id="MobiDB-lite"/>
    </source>
</evidence>
<organism evidence="2">
    <name type="scientific">Lygus hesperus</name>
    <name type="common">Western plant bug</name>
    <dbReference type="NCBI Taxonomy" id="30085"/>
    <lineage>
        <taxon>Eukaryota</taxon>
        <taxon>Metazoa</taxon>
        <taxon>Ecdysozoa</taxon>
        <taxon>Arthropoda</taxon>
        <taxon>Hexapoda</taxon>
        <taxon>Insecta</taxon>
        <taxon>Pterygota</taxon>
        <taxon>Neoptera</taxon>
        <taxon>Paraneoptera</taxon>
        <taxon>Hemiptera</taxon>
        <taxon>Heteroptera</taxon>
        <taxon>Panheteroptera</taxon>
        <taxon>Cimicomorpha</taxon>
        <taxon>Miridae</taxon>
        <taxon>Mirini</taxon>
        <taxon>Lygus</taxon>
    </lineage>
</organism>
<feature type="compositionally biased region" description="Acidic residues" evidence="1">
    <location>
        <begin position="100"/>
        <end position="111"/>
    </location>
</feature>
<dbReference type="AlphaFoldDB" id="A0A146LRE6"/>
<sequence length="135" mass="15510">LPSWLVPSSKVLMKKQVRSSKYDPIVEEVKLIDVNPQYAKVQLEDGREMTVSLKHLAPCGESSSDPDEVDIQEIQNQHSNEPTSSQNSPRSPERDSPPPVEDESPQLAEEDSLIRRRSTRERRMPQRFKDYELNP</sequence>
<feature type="compositionally biased region" description="Polar residues" evidence="1">
    <location>
        <begin position="73"/>
        <end position="87"/>
    </location>
</feature>
<feature type="region of interest" description="Disordered" evidence="1">
    <location>
        <begin position="57"/>
        <end position="135"/>
    </location>
</feature>
<name>A0A146LRE6_LYGHE</name>
<gene>
    <name evidence="2" type="ORF">g.41758</name>
</gene>
<evidence type="ECO:0000313" key="2">
    <source>
        <dbReference type="EMBL" id="JAQ10411.1"/>
    </source>
</evidence>
<protein>
    <submittedName>
        <fullName evidence="2">Uncharacterized protein</fullName>
    </submittedName>
</protein>
<accession>A0A146LRE6</accession>
<feature type="compositionally biased region" description="Basic and acidic residues" evidence="1">
    <location>
        <begin position="121"/>
        <end position="135"/>
    </location>
</feature>
<dbReference type="EMBL" id="GDHC01008218">
    <property type="protein sequence ID" value="JAQ10411.1"/>
    <property type="molecule type" value="Transcribed_RNA"/>
</dbReference>
<proteinExistence type="predicted"/>
<reference evidence="2" key="1">
    <citation type="journal article" date="2016" name="Gigascience">
        <title>De novo construction of an expanded transcriptome assembly for the western tarnished plant bug, Lygus hesperus.</title>
        <authorList>
            <person name="Tassone E.E."/>
            <person name="Geib S.M."/>
            <person name="Hall B."/>
            <person name="Fabrick J.A."/>
            <person name="Brent C.S."/>
            <person name="Hull J.J."/>
        </authorList>
    </citation>
    <scope>NUCLEOTIDE SEQUENCE</scope>
</reference>